<dbReference type="Pfam" id="PF08609">
    <property type="entry name" value="Fes1"/>
    <property type="match status" value="1"/>
</dbReference>
<dbReference type="SUPFAM" id="SSF48371">
    <property type="entry name" value="ARM repeat"/>
    <property type="match status" value="1"/>
</dbReference>
<proteinExistence type="predicted"/>
<reference evidence="3" key="1">
    <citation type="submission" date="2021-12" db="EMBL/GenBank/DDBJ databases">
        <title>Prjna785345.</title>
        <authorList>
            <person name="Rujirawat T."/>
            <person name="Krajaejun T."/>
        </authorList>
    </citation>
    <scope>NUCLEOTIDE SEQUENCE</scope>
    <source>
        <strain evidence="3">Pi057C3</strain>
    </source>
</reference>
<dbReference type="Gene3D" id="1.25.10.10">
    <property type="entry name" value="Leucine-rich Repeat Variant"/>
    <property type="match status" value="1"/>
</dbReference>
<dbReference type="Proteomes" id="UP001209570">
    <property type="component" value="Unassembled WGS sequence"/>
</dbReference>
<dbReference type="EMBL" id="JAKCXM010000033">
    <property type="protein sequence ID" value="KAJ0406364.1"/>
    <property type="molecule type" value="Genomic_DNA"/>
</dbReference>
<dbReference type="AlphaFoldDB" id="A0AAD5LPX9"/>
<accession>A0AAD5LPX9</accession>
<protein>
    <recommendedName>
        <fullName evidence="2">Nucleotide exchange factor Fes1 domain-containing protein</fullName>
    </recommendedName>
</protein>
<name>A0AAD5LPX9_PYTIN</name>
<dbReference type="InterPro" id="IPR050693">
    <property type="entry name" value="Hsp70_NEF-Inhibitors"/>
</dbReference>
<dbReference type="PANTHER" id="PTHR19316:SF18">
    <property type="entry name" value="HSP70-BINDING PROTEIN 1"/>
    <property type="match status" value="1"/>
</dbReference>
<sequence>MADPNKWLGLLRWSMQYSDGTVPSEPREMSKEDRDFLDKVLKEGVIDENERMRQILRILEGEHPFTVFSMAEEEVQEAKVSEEDLAEYREGLLDELLVRVDQIDNANNFVKMGGIEVLMRLMQTHPRDSSRAMAAEVASVVVQNNPACQDAAVAAGLLEVLCELAQHDSTSCQVKALLAISCLVRHHAAAEKRFLSDKCNGLALLQSFLDASKDIRLQRKALFFLRYLIRNSVQTAQKVLNDGVFLAAVAPLIAHDDVDLCESALQALTEFAETDVYFLTAVKRPEFRVAERLSERIAAVEALEGEEREFATEILNMAQRLQDVLEL</sequence>
<comment type="caution">
    <text evidence="3">The sequence shown here is derived from an EMBL/GenBank/DDBJ whole genome shotgun (WGS) entry which is preliminary data.</text>
</comment>
<organism evidence="3 4">
    <name type="scientific">Pythium insidiosum</name>
    <name type="common">Pythiosis disease agent</name>
    <dbReference type="NCBI Taxonomy" id="114742"/>
    <lineage>
        <taxon>Eukaryota</taxon>
        <taxon>Sar</taxon>
        <taxon>Stramenopiles</taxon>
        <taxon>Oomycota</taxon>
        <taxon>Peronosporomycetes</taxon>
        <taxon>Pythiales</taxon>
        <taxon>Pythiaceae</taxon>
        <taxon>Pythium</taxon>
    </lineage>
</organism>
<keyword evidence="4" id="KW-1185">Reference proteome</keyword>
<keyword evidence="1" id="KW-0677">Repeat</keyword>
<dbReference type="PANTHER" id="PTHR19316">
    <property type="entry name" value="PROTEIN FOLDING REGULATOR"/>
    <property type="match status" value="1"/>
</dbReference>
<dbReference type="InterPro" id="IPR011989">
    <property type="entry name" value="ARM-like"/>
</dbReference>
<dbReference type="InterPro" id="IPR016024">
    <property type="entry name" value="ARM-type_fold"/>
</dbReference>
<dbReference type="GO" id="GO:0000774">
    <property type="term" value="F:adenyl-nucleotide exchange factor activity"/>
    <property type="evidence" value="ECO:0007669"/>
    <property type="project" value="TreeGrafter"/>
</dbReference>
<evidence type="ECO:0000259" key="2">
    <source>
        <dbReference type="Pfam" id="PF08609"/>
    </source>
</evidence>
<evidence type="ECO:0000256" key="1">
    <source>
        <dbReference type="ARBA" id="ARBA00022737"/>
    </source>
</evidence>
<gene>
    <name evidence="3" type="ORF">P43SY_006972</name>
</gene>
<evidence type="ECO:0000313" key="4">
    <source>
        <dbReference type="Proteomes" id="UP001209570"/>
    </source>
</evidence>
<dbReference type="GO" id="GO:0005783">
    <property type="term" value="C:endoplasmic reticulum"/>
    <property type="evidence" value="ECO:0007669"/>
    <property type="project" value="TreeGrafter"/>
</dbReference>
<feature type="domain" description="Nucleotide exchange factor Fes1" evidence="2">
    <location>
        <begin position="9"/>
        <end position="108"/>
    </location>
</feature>
<dbReference type="InterPro" id="IPR013918">
    <property type="entry name" value="Nucleotide_exch_fac_Fes1"/>
</dbReference>
<evidence type="ECO:0000313" key="3">
    <source>
        <dbReference type="EMBL" id="KAJ0406364.1"/>
    </source>
</evidence>